<dbReference type="PANTHER" id="PTHR28097:SF1">
    <property type="entry name" value="PHEROMONE A FACTOR RECEPTOR"/>
    <property type="match status" value="1"/>
</dbReference>
<evidence type="ECO:0000256" key="6">
    <source>
        <dbReference type="ARBA" id="ARBA00023040"/>
    </source>
</evidence>
<evidence type="ECO:0000256" key="11">
    <source>
        <dbReference type="SAM" id="Phobius"/>
    </source>
</evidence>
<feature type="transmembrane region" description="Helical" evidence="11">
    <location>
        <begin position="303"/>
        <end position="324"/>
    </location>
</feature>
<keyword evidence="6" id="KW-0297">G-protein coupled receptor</keyword>
<evidence type="ECO:0000256" key="7">
    <source>
        <dbReference type="ARBA" id="ARBA00023136"/>
    </source>
</evidence>
<accession>A0AA39GMR6</accession>
<dbReference type="Gene3D" id="1.20.1070.10">
    <property type="entry name" value="Rhodopsin 7-helix transmembrane proteins"/>
    <property type="match status" value="1"/>
</dbReference>
<evidence type="ECO:0000313" key="13">
    <source>
        <dbReference type="Proteomes" id="UP001175261"/>
    </source>
</evidence>
<evidence type="ECO:0000256" key="4">
    <source>
        <dbReference type="ARBA" id="ARBA00022692"/>
    </source>
</evidence>
<feature type="transmembrane region" description="Helical" evidence="11">
    <location>
        <begin position="30"/>
        <end position="54"/>
    </location>
</feature>
<keyword evidence="7 11" id="KW-0472">Membrane</keyword>
<dbReference type="AlphaFoldDB" id="A0AA39GMR6"/>
<feature type="compositionally biased region" description="Basic and acidic residues" evidence="10">
    <location>
        <begin position="495"/>
        <end position="507"/>
    </location>
</feature>
<feature type="transmembrane region" description="Helical" evidence="11">
    <location>
        <begin position="146"/>
        <end position="167"/>
    </location>
</feature>
<comment type="subcellular location">
    <subcellularLocation>
        <location evidence="1">Membrane</location>
        <topology evidence="1">Multi-pass membrane protein</topology>
    </subcellularLocation>
</comment>
<keyword evidence="5 11" id="KW-1133">Transmembrane helix</keyword>
<dbReference type="PRINTS" id="PR00899">
    <property type="entry name" value="GPCRSTE3"/>
</dbReference>
<evidence type="ECO:0000256" key="3">
    <source>
        <dbReference type="ARBA" id="ARBA00022507"/>
    </source>
</evidence>
<feature type="compositionally biased region" description="Basic and acidic residues" evidence="10">
    <location>
        <begin position="529"/>
        <end position="541"/>
    </location>
</feature>
<comment type="similarity">
    <text evidence="2">Belongs to the G-protein coupled receptor 4 family.</text>
</comment>
<evidence type="ECO:0000256" key="5">
    <source>
        <dbReference type="ARBA" id="ARBA00022989"/>
    </source>
</evidence>
<protein>
    <recommendedName>
        <fullName evidence="14">Pheromone a factor receptor</fullName>
    </recommendedName>
</protein>
<sequence length="541" mass="60827">MNNTILPIVVGEDPLILYWPSDAPTTTASLTANLVCRVLFGTIASIICLVPLRLLHKNGEFAATVFITTAVLKNVITIVNALIWRNDDVANWWPGYGLCDVMPYIQHFVTLLYMTCLLAIVRNLAQQVGLLRANPLTAREKRRRNLGQALIMFPFPLLQAVLTWFLTYQRYVVGTLVGCSWTGYPTWVYIVFFIIPAPIFAFVTSGYAILIYVRFRELAKSTGLALSSNRRANDRAQRTRRRLYLMVVSIIIPFFPIVLTLTVLNILDLRDLKPYDYAAIHDHMEPYPWDTIVYLRSGDLDFAYLNVSWIPILSAIPIFGFFGTTMDAMNDYRRLLLFFGLGKIFPRLNQEYDPDRHVGDSSNGSSNYNSTISAAGKSAHKVISLTSSFRMLAHSSSSGGGSAAHELQSMERIASNDLESGVAVPSQAAKHPTDDLIQIPHRNPWLMRTHLNFPIIPFPFSRKSNREKVESPSQISLNNFSNTLGQTSPPIRTRVWHDEHGDSHDTKDCDDDADQRSIASAQGVVVETHLVRESHPTDGQR</sequence>
<evidence type="ECO:0008006" key="14">
    <source>
        <dbReference type="Google" id="ProtNLM"/>
    </source>
</evidence>
<feature type="transmembrane region" description="Helical" evidence="11">
    <location>
        <begin position="61"/>
        <end position="84"/>
    </location>
</feature>
<keyword evidence="4 11" id="KW-0812">Transmembrane</keyword>
<feature type="compositionally biased region" description="Polar residues" evidence="10">
    <location>
        <begin position="477"/>
        <end position="490"/>
    </location>
</feature>
<gene>
    <name evidence="12" type="ORF">NLU13_2864</name>
</gene>
<dbReference type="PANTHER" id="PTHR28097">
    <property type="entry name" value="PHEROMONE A FACTOR RECEPTOR"/>
    <property type="match status" value="1"/>
</dbReference>
<dbReference type="Proteomes" id="UP001175261">
    <property type="component" value="Unassembled WGS sequence"/>
</dbReference>
<dbReference type="EMBL" id="JAPDFR010000002">
    <property type="protein sequence ID" value="KAK0389289.1"/>
    <property type="molecule type" value="Genomic_DNA"/>
</dbReference>
<feature type="region of interest" description="Disordered" evidence="10">
    <location>
        <begin position="477"/>
        <end position="541"/>
    </location>
</feature>
<feature type="transmembrane region" description="Helical" evidence="11">
    <location>
        <begin position="243"/>
        <end position="267"/>
    </location>
</feature>
<keyword evidence="9" id="KW-0807">Transducer</keyword>
<keyword evidence="13" id="KW-1185">Reference proteome</keyword>
<keyword evidence="8" id="KW-0675">Receptor</keyword>
<comment type="caution">
    <text evidence="12">The sequence shown here is derived from an EMBL/GenBank/DDBJ whole genome shotgun (WGS) entry which is preliminary data.</text>
</comment>
<dbReference type="Pfam" id="PF02076">
    <property type="entry name" value="STE3"/>
    <property type="match status" value="1"/>
</dbReference>
<evidence type="ECO:0000256" key="1">
    <source>
        <dbReference type="ARBA" id="ARBA00004141"/>
    </source>
</evidence>
<dbReference type="InterPro" id="IPR001499">
    <property type="entry name" value="GPCR_STE3"/>
</dbReference>
<evidence type="ECO:0000256" key="2">
    <source>
        <dbReference type="ARBA" id="ARBA00011085"/>
    </source>
</evidence>
<dbReference type="GO" id="GO:0004932">
    <property type="term" value="F:mating-type factor pheromone receptor activity"/>
    <property type="evidence" value="ECO:0007669"/>
    <property type="project" value="InterPro"/>
</dbReference>
<keyword evidence="3" id="KW-0589">Pheromone response</keyword>
<reference evidence="12" key="1">
    <citation type="submission" date="2022-10" db="EMBL/GenBank/DDBJ databases">
        <title>Determination and structural analysis of whole genome sequence of Sarocladium strictum F4-1.</title>
        <authorList>
            <person name="Hu L."/>
            <person name="Jiang Y."/>
        </authorList>
    </citation>
    <scope>NUCLEOTIDE SEQUENCE</scope>
    <source>
        <strain evidence="12">F4-1</strain>
    </source>
</reference>
<feature type="transmembrane region" description="Helical" evidence="11">
    <location>
        <begin position="104"/>
        <end position="125"/>
    </location>
</feature>
<organism evidence="12 13">
    <name type="scientific">Sarocladium strictum</name>
    <name type="common">Black bundle disease fungus</name>
    <name type="synonym">Acremonium strictum</name>
    <dbReference type="NCBI Taxonomy" id="5046"/>
    <lineage>
        <taxon>Eukaryota</taxon>
        <taxon>Fungi</taxon>
        <taxon>Dikarya</taxon>
        <taxon>Ascomycota</taxon>
        <taxon>Pezizomycotina</taxon>
        <taxon>Sordariomycetes</taxon>
        <taxon>Hypocreomycetidae</taxon>
        <taxon>Hypocreales</taxon>
        <taxon>Sarocladiaceae</taxon>
        <taxon>Sarocladium</taxon>
    </lineage>
</organism>
<evidence type="ECO:0000313" key="12">
    <source>
        <dbReference type="EMBL" id="KAK0389289.1"/>
    </source>
</evidence>
<dbReference type="GO" id="GO:0005886">
    <property type="term" value="C:plasma membrane"/>
    <property type="evidence" value="ECO:0007669"/>
    <property type="project" value="TreeGrafter"/>
</dbReference>
<dbReference type="GO" id="GO:0000750">
    <property type="term" value="P:pheromone-dependent signal transduction involved in conjugation with cellular fusion"/>
    <property type="evidence" value="ECO:0007669"/>
    <property type="project" value="TreeGrafter"/>
</dbReference>
<evidence type="ECO:0000256" key="8">
    <source>
        <dbReference type="ARBA" id="ARBA00023170"/>
    </source>
</evidence>
<feature type="transmembrane region" description="Helical" evidence="11">
    <location>
        <begin position="187"/>
        <end position="213"/>
    </location>
</feature>
<evidence type="ECO:0000256" key="10">
    <source>
        <dbReference type="SAM" id="MobiDB-lite"/>
    </source>
</evidence>
<name>A0AA39GMR6_SARSR</name>
<proteinExistence type="inferred from homology"/>
<dbReference type="CDD" id="cd14966">
    <property type="entry name" value="7tmD_STE3"/>
    <property type="match status" value="1"/>
</dbReference>
<evidence type="ECO:0000256" key="9">
    <source>
        <dbReference type="ARBA" id="ARBA00023224"/>
    </source>
</evidence>